<name>A0ABU3S809_9HYPH</name>
<dbReference type="EMBL" id="JAWDID010000014">
    <property type="protein sequence ID" value="MDU0340485.1"/>
    <property type="molecule type" value="Genomic_DNA"/>
</dbReference>
<protein>
    <submittedName>
        <fullName evidence="2">Uncharacterized protein</fullName>
    </submittedName>
</protein>
<accession>A0ABU3S809</accession>
<proteinExistence type="predicted"/>
<gene>
    <name evidence="2" type="ORF">RKE40_11355</name>
</gene>
<dbReference type="RefSeq" id="WP_316018354.1">
    <property type="nucleotide sequence ID" value="NZ_JAWDID010000014.1"/>
</dbReference>
<sequence>LHPPPAHPKPGRAVSPKPAQGGQSWMPIPRLTGSNLHAETHPLMVSAHTWEVERVGTTLASALCPLLKSAKSVLFVDRFFDIGKAKYQETLKACLDVIQASGGAGVRCEIHFCDHDKRPPPEFIEREAHKWIRGVLPAGMSFALFAWKERAGGADFHARYLLTDVGGMNVEAGFSAEGAHQKVQLGLLSLDLAQIRLNALVRNSAVYDLIGPVLELRSDGTVHRI</sequence>
<reference evidence="2 3" key="1">
    <citation type="submission" date="2023-09" db="EMBL/GenBank/DDBJ databases">
        <title>Whole genome shotgun sequencing (WGS) of Bosea sp. ZW T0_25, isolated from stored onions (Allium cepa).</title>
        <authorList>
            <person name="Stoll D.A."/>
            <person name="Huch M."/>
        </authorList>
    </citation>
    <scope>NUCLEOTIDE SEQUENCE [LARGE SCALE GENOMIC DNA]</scope>
    <source>
        <strain evidence="2 3">ZW T0_25</strain>
    </source>
</reference>
<comment type="caution">
    <text evidence="2">The sequence shown here is derived from an EMBL/GenBank/DDBJ whole genome shotgun (WGS) entry which is preliminary data.</text>
</comment>
<organism evidence="2 3">
    <name type="scientific">Bosea rubneri</name>
    <dbReference type="NCBI Taxonomy" id="3075434"/>
    <lineage>
        <taxon>Bacteria</taxon>
        <taxon>Pseudomonadati</taxon>
        <taxon>Pseudomonadota</taxon>
        <taxon>Alphaproteobacteria</taxon>
        <taxon>Hyphomicrobiales</taxon>
        <taxon>Boseaceae</taxon>
        <taxon>Bosea</taxon>
    </lineage>
</organism>
<feature type="non-terminal residue" evidence="2">
    <location>
        <position position="1"/>
    </location>
</feature>
<evidence type="ECO:0000256" key="1">
    <source>
        <dbReference type="SAM" id="MobiDB-lite"/>
    </source>
</evidence>
<feature type="region of interest" description="Disordered" evidence="1">
    <location>
        <begin position="1"/>
        <end position="30"/>
    </location>
</feature>
<dbReference type="Proteomes" id="UP001254257">
    <property type="component" value="Unassembled WGS sequence"/>
</dbReference>
<evidence type="ECO:0000313" key="3">
    <source>
        <dbReference type="Proteomes" id="UP001254257"/>
    </source>
</evidence>
<keyword evidence="3" id="KW-1185">Reference proteome</keyword>
<evidence type="ECO:0000313" key="2">
    <source>
        <dbReference type="EMBL" id="MDU0340485.1"/>
    </source>
</evidence>